<reference evidence="4" key="1">
    <citation type="journal article" date="2020" name="Fungal Divers.">
        <title>Resolving the Mortierellaceae phylogeny through synthesis of multi-gene phylogenetics and phylogenomics.</title>
        <authorList>
            <person name="Vandepol N."/>
            <person name="Liber J."/>
            <person name="Desiro A."/>
            <person name="Na H."/>
            <person name="Kennedy M."/>
            <person name="Barry K."/>
            <person name="Grigoriev I.V."/>
            <person name="Miller A.N."/>
            <person name="O'Donnell K."/>
            <person name="Stajich J.E."/>
            <person name="Bonito G."/>
        </authorList>
    </citation>
    <scope>NUCLEOTIDE SEQUENCE</scope>
    <source>
        <strain evidence="4">NVP1</strain>
    </source>
</reference>
<sequence>MQFLGQYRAIVVFVALSTLASAFYFTLWSSIDPENVLNGEGIASSISRTFRHQYQNKRPLPVPESELRPPVDSSDPTKNSPAPVKLGPKKLLLLQKHAYKQRKQAERVQRYAYKQQKEAEREQKARRKQRIRDAENEPFPSLITANNARVDALNLRAYNKFCVPGEEGIESNGHEGSAGGGGGREHLSVVATTGQDHDTTKKNVDFTTFEEWTQYIRNKNSGQEQTEPLPLPVFADQEEPSAIPVSTTPKLHRPLFLERPLRGWIVNMTALKGPCNRHEHTSAHCLAYLSRDHEYLMPSRQARKLPNSSTARKKLHDTPLLPMDFHIFWKGPVSDKLWMSVHAFLFTQPLDRAHLHLWIDSSDLPGGVAEDYEKNEFAKPLVAPAVAEHVQIHAWDQKALEEFAYGSQKQEDLSPSTGPATPPVALSDEARFLILYRYGGMYLDADVLLLRDMSPFYDAGREFAYEWSNTEMYNTAVLRLKQNSSVARRILDGAKARAKEVQEMQWRKEHHGEVRLEEHAEVAPPQEAPSQHQELIENDKQPRGQDLSETKVEEIQGHNTGEPMKAIPLAATTPITNAAKAIDAEDNDDIGSSEGDSLFLPTDTDAMSATQGSASIMATISSHRLVKRGEMRPKEVYHPARLRQYLRPEDSKIEGNGLNMLPVAVFDPLWLRVDDADGATEAAMRDPERMMPALTSFPDAFSSKEAICPGQSQTFVAGPEVFFAGAYAYHWHNNWKSPIEPQSWMGLMRQAYDDFTAGQRPNLYGEWFSGETDDEEY</sequence>
<keyword evidence="3" id="KW-1133">Transmembrane helix</keyword>
<dbReference type="Pfam" id="PF04488">
    <property type="entry name" value="Gly_transf_sug"/>
    <property type="match status" value="1"/>
</dbReference>
<comment type="similarity">
    <text evidence="1">Belongs to the glycosyltransferase 32 family.</text>
</comment>
<evidence type="ECO:0000313" key="5">
    <source>
        <dbReference type="Proteomes" id="UP000696485"/>
    </source>
</evidence>
<keyword evidence="3" id="KW-0812">Transmembrane</keyword>
<name>A0A9P5VQX4_9FUNG</name>
<evidence type="ECO:0008006" key="6">
    <source>
        <dbReference type="Google" id="ProtNLM"/>
    </source>
</evidence>
<dbReference type="SUPFAM" id="SSF53448">
    <property type="entry name" value="Nucleotide-diphospho-sugar transferases"/>
    <property type="match status" value="1"/>
</dbReference>
<dbReference type="InterPro" id="IPR007577">
    <property type="entry name" value="GlycoTrfase_DXD_sugar-bd_CS"/>
</dbReference>
<evidence type="ECO:0000313" key="4">
    <source>
        <dbReference type="EMBL" id="KAF9337058.1"/>
    </source>
</evidence>
<dbReference type="Proteomes" id="UP000696485">
    <property type="component" value="Unassembled WGS sequence"/>
</dbReference>
<feature type="transmembrane region" description="Helical" evidence="3">
    <location>
        <begin position="7"/>
        <end position="28"/>
    </location>
</feature>
<accession>A0A9P5VQX4</accession>
<organism evidence="4 5">
    <name type="scientific">Podila minutissima</name>
    <dbReference type="NCBI Taxonomy" id="64525"/>
    <lineage>
        <taxon>Eukaryota</taxon>
        <taxon>Fungi</taxon>
        <taxon>Fungi incertae sedis</taxon>
        <taxon>Mucoromycota</taxon>
        <taxon>Mortierellomycotina</taxon>
        <taxon>Mortierellomycetes</taxon>
        <taxon>Mortierellales</taxon>
        <taxon>Mortierellaceae</taxon>
        <taxon>Podila</taxon>
    </lineage>
</organism>
<gene>
    <name evidence="4" type="ORF">BG006_006382</name>
</gene>
<dbReference type="Gene3D" id="3.90.550.20">
    <property type="match status" value="1"/>
</dbReference>
<feature type="region of interest" description="Disordered" evidence="2">
    <location>
        <begin position="103"/>
        <end position="134"/>
    </location>
</feature>
<dbReference type="AlphaFoldDB" id="A0A9P5VQX4"/>
<proteinExistence type="inferred from homology"/>
<keyword evidence="5" id="KW-1185">Reference proteome</keyword>
<dbReference type="EMBL" id="JAAAUY010000038">
    <property type="protein sequence ID" value="KAF9337058.1"/>
    <property type="molecule type" value="Genomic_DNA"/>
</dbReference>
<evidence type="ECO:0000256" key="3">
    <source>
        <dbReference type="SAM" id="Phobius"/>
    </source>
</evidence>
<feature type="region of interest" description="Disordered" evidence="2">
    <location>
        <begin position="54"/>
        <end position="86"/>
    </location>
</feature>
<protein>
    <recommendedName>
        <fullName evidence="6">Glycosyltransferase family 32 protein</fullName>
    </recommendedName>
</protein>
<dbReference type="InterPro" id="IPR029044">
    <property type="entry name" value="Nucleotide-diphossugar_trans"/>
</dbReference>
<evidence type="ECO:0000256" key="1">
    <source>
        <dbReference type="ARBA" id="ARBA00009003"/>
    </source>
</evidence>
<feature type="compositionally biased region" description="Basic and acidic residues" evidence="2">
    <location>
        <begin position="103"/>
        <end position="123"/>
    </location>
</feature>
<comment type="caution">
    <text evidence="4">The sequence shown here is derived from an EMBL/GenBank/DDBJ whole genome shotgun (WGS) entry which is preliminary data.</text>
</comment>
<evidence type="ECO:0000256" key="2">
    <source>
        <dbReference type="SAM" id="MobiDB-lite"/>
    </source>
</evidence>
<keyword evidence="3" id="KW-0472">Membrane</keyword>